<keyword evidence="3" id="KW-0789">Thiol protease inhibitor</keyword>
<evidence type="ECO:0000256" key="3">
    <source>
        <dbReference type="ARBA" id="ARBA00022704"/>
    </source>
</evidence>
<comment type="caution">
    <text evidence="6">The sequence shown here is derived from an EMBL/GenBank/DDBJ whole genome shotgun (WGS) entry which is preliminary data.</text>
</comment>
<keyword evidence="7" id="KW-1185">Reference proteome</keyword>
<evidence type="ECO:0000313" key="7">
    <source>
        <dbReference type="Proteomes" id="UP000324897"/>
    </source>
</evidence>
<dbReference type="AlphaFoldDB" id="A0A5J9SQJ8"/>
<gene>
    <name evidence="6" type="ORF">EJB05_53283</name>
</gene>
<dbReference type="OrthoDB" id="687343at2759"/>
<dbReference type="Pfam" id="PF16845">
    <property type="entry name" value="SQAPI"/>
    <property type="match status" value="1"/>
</dbReference>
<feature type="chain" id="PRO_5023890983" description="Cystatin domain-containing protein" evidence="4">
    <location>
        <begin position="24"/>
        <end position="104"/>
    </location>
</feature>
<evidence type="ECO:0000256" key="4">
    <source>
        <dbReference type="SAM" id="SignalP"/>
    </source>
</evidence>
<dbReference type="InterPro" id="IPR046350">
    <property type="entry name" value="Cystatin_sf"/>
</dbReference>
<dbReference type="Gramene" id="TVU01244">
    <property type="protein sequence ID" value="TVU01244"/>
    <property type="gene ID" value="EJB05_53283"/>
</dbReference>
<organism evidence="6 7">
    <name type="scientific">Eragrostis curvula</name>
    <name type="common">weeping love grass</name>
    <dbReference type="NCBI Taxonomy" id="38414"/>
    <lineage>
        <taxon>Eukaryota</taxon>
        <taxon>Viridiplantae</taxon>
        <taxon>Streptophyta</taxon>
        <taxon>Embryophyta</taxon>
        <taxon>Tracheophyta</taxon>
        <taxon>Spermatophyta</taxon>
        <taxon>Magnoliopsida</taxon>
        <taxon>Liliopsida</taxon>
        <taxon>Poales</taxon>
        <taxon>Poaceae</taxon>
        <taxon>PACMAD clade</taxon>
        <taxon>Chloridoideae</taxon>
        <taxon>Eragrostideae</taxon>
        <taxon>Eragrostidinae</taxon>
        <taxon>Eragrostis</taxon>
    </lineage>
</organism>
<sequence>MRRVLPFVVCFIAIYLITTPTTAIPVDIDNPSIQGLGRWAVKEHVKQANDGIKFNKVVSGDKYPDIELGTHYDLIIDALNSDGKNGKYEADKMALANGQAGVNN</sequence>
<reference evidence="6 7" key="1">
    <citation type="journal article" date="2019" name="Sci. Rep.">
        <title>A high-quality genome of Eragrostis curvula grass provides insights into Poaceae evolution and supports new strategies to enhance forage quality.</title>
        <authorList>
            <person name="Carballo J."/>
            <person name="Santos B.A.C.M."/>
            <person name="Zappacosta D."/>
            <person name="Garbus I."/>
            <person name="Selva J.P."/>
            <person name="Gallo C.A."/>
            <person name="Diaz A."/>
            <person name="Albertini E."/>
            <person name="Caccamo M."/>
            <person name="Echenique V."/>
        </authorList>
    </citation>
    <scope>NUCLEOTIDE SEQUENCE [LARGE SCALE GENOMIC DNA]</scope>
    <source>
        <strain evidence="7">cv. Victoria</strain>
        <tissue evidence="6">Leaf</tissue>
    </source>
</reference>
<dbReference type="SUPFAM" id="SSF54403">
    <property type="entry name" value="Cystatin/monellin"/>
    <property type="match status" value="1"/>
</dbReference>
<proteinExistence type="inferred from homology"/>
<dbReference type="InterPro" id="IPR027214">
    <property type="entry name" value="Cystatin"/>
</dbReference>
<dbReference type="Gene3D" id="3.10.450.10">
    <property type="match status" value="1"/>
</dbReference>
<name>A0A5J9SQJ8_9POAL</name>
<dbReference type="EMBL" id="RWGY01000469">
    <property type="protein sequence ID" value="TVU01244.1"/>
    <property type="molecule type" value="Genomic_DNA"/>
</dbReference>
<evidence type="ECO:0000256" key="2">
    <source>
        <dbReference type="ARBA" id="ARBA00022690"/>
    </source>
</evidence>
<evidence type="ECO:0000256" key="1">
    <source>
        <dbReference type="ARBA" id="ARBA00007233"/>
    </source>
</evidence>
<accession>A0A5J9SQJ8</accession>
<dbReference type="InterPro" id="IPR000010">
    <property type="entry name" value="Cystatin_dom"/>
</dbReference>
<feature type="domain" description="Cystatin" evidence="5">
    <location>
        <begin position="27"/>
        <end position="90"/>
    </location>
</feature>
<protein>
    <recommendedName>
        <fullName evidence="5">Cystatin domain-containing protein</fullName>
    </recommendedName>
</protein>
<feature type="signal peptide" evidence="4">
    <location>
        <begin position="1"/>
        <end position="23"/>
    </location>
</feature>
<comment type="similarity">
    <text evidence="1">Belongs to the cystatin family. Phytocystatin subfamily.</text>
</comment>
<evidence type="ECO:0000313" key="6">
    <source>
        <dbReference type="EMBL" id="TVU01244.1"/>
    </source>
</evidence>
<dbReference type="GO" id="GO:0004869">
    <property type="term" value="F:cysteine-type endopeptidase inhibitor activity"/>
    <property type="evidence" value="ECO:0007669"/>
    <property type="project" value="UniProtKB-KW"/>
</dbReference>
<feature type="non-terminal residue" evidence="6">
    <location>
        <position position="1"/>
    </location>
</feature>
<keyword evidence="4" id="KW-0732">Signal</keyword>
<evidence type="ECO:0000259" key="5">
    <source>
        <dbReference type="Pfam" id="PF16845"/>
    </source>
</evidence>
<dbReference type="PANTHER" id="PTHR47116">
    <property type="entry name" value="PHLOEM FILAMENT PROTEIN"/>
    <property type="match status" value="1"/>
</dbReference>
<dbReference type="Proteomes" id="UP000324897">
    <property type="component" value="Unassembled WGS sequence"/>
</dbReference>
<keyword evidence="2" id="KW-0646">Protease inhibitor</keyword>